<dbReference type="InterPro" id="IPR036291">
    <property type="entry name" value="NAD(P)-bd_dom_sf"/>
</dbReference>
<dbReference type="InterPro" id="IPR020843">
    <property type="entry name" value="ER"/>
</dbReference>
<dbReference type="AlphaFoldDB" id="A0A7K3WFZ6"/>
<dbReference type="GO" id="GO:0016491">
    <property type="term" value="F:oxidoreductase activity"/>
    <property type="evidence" value="ECO:0007669"/>
    <property type="project" value="UniProtKB-KW"/>
</dbReference>
<evidence type="ECO:0000256" key="4">
    <source>
        <dbReference type="ARBA" id="ARBA00023002"/>
    </source>
</evidence>
<dbReference type="Pfam" id="PF00107">
    <property type="entry name" value="ADH_zinc_N"/>
    <property type="match status" value="1"/>
</dbReference>
<dbReference type="Proteomes" id="UP000470470">
    <property type="component" value="Unassembled WGS sequence"/>
</dbReference>
<dbReference type="GO" id="GO:0008270">
    <property type="term" value="F:zinc ion binding"/>
    <property type="evidence" value="ECO:0007669"/>
    <property type="project" value="InterPro"/>
</dbReference>
<dbReference type="InterPro" id="IPR050129">
    <property type="entry name" value="Zn_alcohol_dh"/>
</dbReference>
<evidence type="ECO:0000259" key="6">
    <source>
        <dbReference type="SMART" id="SM00829"/>
    </source>
</evidence>
<dbReference type="SMART" id="SM00829">
    <property type="entry name" value="PKS_ER"/>
    <property type="match status" value="1"/>
</dbReference>
<keyword evidence="8" id="KW-1185">Reference proteome</keyword>
<comment type="cofactor">
    <cofactor evidence="1 5">
        <name>Zn(2+)</name>
        <dbReference type="ChEBI" id="CHEBI:29105"/>
    </cofactor>
</comment>
<organism evidence="7 8">
    <name type="scientific">Goekera deserti</name>
    <dbReference type="NCBI Taxonomy" id="2497753"/>
    <lineage>
        <taxon>Bacteria</taxon>
        <taxon>Bacillati</taxon>
        <taxon>Actinomycetota</taxon>
        <taxon>Actinomycetes</taxon>
        <taxon>Geodermatophilales</taxon>
        <taxon>Geodermatophilaceae</taxon>
        <taxon>Goekera</taxon>
    </lineage>
</organism>
<dbReference type="InterPro" id="IPR011032">
    <property type="entry name" value="GroES-like_sf"/>
</dbReference>
<keyword evidence="3 5" id="KW-0862">Zinc</keyword>
<sequence>MAVTAVTAALVTGAGRLELRTLPAQEPGPGTVAVDIALCGICGTDVASYRTGHLHSPAVCGHEWVGVVADVGPGVAAPLAGQRVVVAVPPACGHCPECRAGLGDHCRTASLVARGRDPLAPAHGGFATRIVVAAGRVLPAHPGLSDEEAAQVEPAAVALHGVRRSRVRPGDAVVVQGAGPIGLLVAQFARAAGAGQVLVVEPSPGRRALAATLGATLAVAPAAAADAVQEATGGLGADVVLECTGVASLLQGAAELARTGGVVGLLSYLSEPAALQGAHWLARELTLVASNACTHEDVRRAMSFLADGRVQAAPLHTRTVGLADLDATLRSLAAGAGDDVKVLVDPRRGPAS</sequence>
<gene>
    <name evidence="7" type="ORF">G1H19_15690</name>
</gene>
<dbReference type="Gene3D" id="3.90.180.10">
    <property type="entry name" value="Medium-chain alcohol dehydrogenases, catalytic domain"/>
    <property type="match status" value="1"/>
</dbReference>
<keyword evidence="2 5" id="KW-0479">Metal-binding</keyword>
<dbReference type="SUPFAM" id="SSF50129">
    <property type="entry name" value="GroES-like"/>
    <property type="match status" value="1"/>
</dbReference>
<comment type="caution">
    <text evidence="7">The sequence shown here is derived from an EMBL/GenBank/DDBJ whole genome shotgun (WGS) entry which is preliminary data.</text>
</comment>
<protein>
    <submittedName>
        <fullName evidence="7">Alcohol dehydrogenase catalytic domain-containing protein</fullName>
    </submittedName>
</protein>
<evidence type="ECO:0000313" key="7">
    <source>
        <dbReference type="EMBL" id="NEL55431.1"/>
    </source>
</evidence>
<dbReference type="PANTHER" id="PTHR43401">
    <property type="entry name" value="L-THREONINE 3-DEHYDROGENASE"/>
    <property type="match status" value="1"/>
</dbReference>
<dbReference type="Pfam" id="PF08240">
    <property type="entry name" value="ADH_N"/>
    <property type="match status" value="1"/>
</dbReference>
<dbReference type="RefSeq" id="WP_152727365.1">
    <property type="nucleotide sequence ID" value="NZ_JAABOZ010000001.1"/>
</dbReference>
<dbReference type="Gene3D" id="3.40.50.720">
    <property type="entry name" value="NAD(P)-binding Rossmann-like Domain"/>
    <property type="match status" value="1"/>
</dbReference>
<accession>A0A7K3WFZ6</accession>
<reference evidence="7 8" key="1">
    <citation type="submission" date="2020-02" db="EMBL/GenBank/DDBJ databases">
        <title>The whole genome sequence of CPCC 205119.</title>
        <authorList>
            <person name="Jiang Z."/>
        </authorList>
    </citation>
    <scope>NUCLEOTIDE SEQUENCE [LARGE SCALE GENOMIC DNA]</scope>
    <source>
        <strain evidence="7 8">CPCC 205119</strain>
    </source>
</reference>
<evidence type="ECO:0000256" key="3">
    <source>
        <dbReference type="ARBA" id="ARBA00022833"/>
    </source>
</evidence>
<comment type="similarity">
    <text evidence="5">Belongs to the zinc-containing alcohol dehydrogenase family.</text>
</comment>
<feature type="domain" description="Enoyl reductase (ER)" evidence="6">
    <location>
        <begin position="13"/>
        <end position="344"/>
    </location>
</feature>
<keyword evidence="4" id="KW-0560">Oxidoreductase</keyword>
<dbReference type="SUPFAM" id="SSF51735">
    <property type="entry name" value="NAD(P)-binding Rossmann-fold domains"/>
    <property type="match status" value="1"/>
</dbReference>
<dbReference type="InterPro" id="IPR013149">
    <property type="entry name" value="ADH-like_C"/>
</dbReference>
<evidence type="ECO:0000313" key="8">
    <source>
        <dbReference type="Proteomes" id="UP000470470"/>
    </source>
</evidence>
<dbReference type="PANTHER" id="PTHR43401:SF2">
    <property type="entry name" value="L-THREONINE 3-DEHYDROGENASE"/>
    <property type="match status" value="1"/>
</dbReference>
<evidence type="ECO:0000256" key="1">
    <source>
        <dbReference type="ARBA" id="ARBA00001947"/>
    </source>
</evidence>
<evidence type="ECO:0000256" key="5">
    <source>
        <dbReference type="RuleBase" id="RU361277"/>
    </source>
</evidence>
<evidence type="ECO:0000256" key="2">
    <source>
        <dbReference type="ARBA" id="ARBA00022723"/>
    </source>
</evidence>
<name>A0A7K3WFZ6_9ACTN</name>
<dbReference type="InterPro" id="IPR013154">
    <property type="entry name" value="ADH-like_N"/>
</dbReference>
<dbReference type="InterPro" id="IPR002328">
    <property type="entry name" value="ADH_Zn_CS"/>
</dbReference>
<dbReference type="PROSITE" id="PS00059">
    <property type="entry name" value="ADH_ZINC"/>
    <property type="match status" value="1"/>
</dbReference>
<proteinExistence type="inferred from homology"/>
<dbReference type="EMBL" id="JAAGWK010000022">
    <property type="protein sequence ID" value="NEL55431.1"/>
    <property type="molecule type" value="Genomic_DNA"/>
</dbReference>